<reference evidence="3" key="1">
    <citation type="submission" date="2021-08" db="EMBL/GenBank/DDBJ databases">
        <title>Comparative analyses of Brucepasteria parasyntrophica and Teretinema zuelzerae.</title>
        <authorList>
            <person name="Song Y."/>
            <person name="Brune A."/>
        </authorList>
    </citation>
    <scope>NUCLEOTIDE SEQUENCE</scope>
    <source>
        <strain evidence="3">DSM 1903</strain>
    </source>
</reference>
<dbReference type="EMBL" id="JAINWA010000003">
    <property type="protein sequence ID" value="MCD1656195.1"/>
    <property type="molecule type" value="Genomic_DNA"/>
</dbReference>
<dbReference type="PROSITE" id="PS50994">
    <property type="entry name" value="INTEGRASE"/>
    <property type="match status" value="1"/>
</dbReference>
<dbReference type="InterPro" id="IPR047797">
    <property type="entry name" value="ISNCY_transpos"/>
</dbReference>
<organism evidence="3 5">
    <name type="scientific">Teretinema zuelzerae</name>
    <dbReference type="NCBI Taxonomy" id="156"/>
    <lineage>
        <taxon>Bacteria</taxon>
        <taxon>Pseudomonadati</taxon>
        <taxon>Spirochaetota</taxon>
        <taxon>Spirochaetia</taxon>
        <taxon>Spirochaetales</taxon>
        <taxon>Treponemataceae</taxon>
        <taxon>Teretinema</taxon>
    </lineage>
</organism>
<dbReference type="PANTHER" id="PTHR35004">
    <property type="entry name" value="TRANSPOSASE RV3428C-RELATED"/>
    <property type="match status" value="1"/>
</dbReference>
<proteinExistence type="predicted"/>
<evidence type="ECO:0000313" key="4">
    <source>
        <dbReference type="EMBL" id="MCD1656195.1"/>
    </source>
</evidence>
<evidence type="ECO:0000313" key="3">
    <source>
        <dbReference type="EMBL" id="MCD1653108.1"/>
    </source>
</evidence>
<dbReference type="RefSeq" id="WP_230751995.1">
    <property type="nucleotide sequence ID" value="NZ_JAINWA010000001.1"/>
</dbReference>
<dbReference type="NCBIfam" id="NF033594">
    <property type="entry name" value="transpos_ISNCY_2"/>
    <property type="match status" value="1"/>
</dbReference>
<evidence type="ECO:0000256" key="1">
    <source>
        <dbReference type="SAM" id="MobiDB-lite"/>
    </source>
</evidence>
<dbReference type="InterPro" id="IPR009057">
    <property type="entry name" value="Homeodomain-like_sf"/>
</dbReference>
<dbReference type="SUPFAM" id="SSF46689">
    <property type="entry name" value="Homeodomain-like"/>
    <property type="match status" value="1"/>
</dbReference>
<sequence length="430" mass="49782">MKFLKRGKVMENELQKTFERAYFIKGACEGMFTVSECADRLKITQQRVKQLKRAYRTIGAAAFIHGNKGRAPASKIPEEIKKRIVELKQSDAYRTTNFVHFRELLAEYEGIRYSKTTITNILKNAGIKSPKRRRPRKLKQPHPPRPRRECFGELLQADASPYDWLNTGEKYSLHGYQDDATGKITGLYLCKNECLLGYLEVTRQTLENHGIPLNIYPDRVGVFFVNRKDRDKISIEEQLKGKSEAKTQMGEILEELDISLFPAGSPEAKGRIERLWQTLQGRLPTEFRIRGIKTIEEANSFLTQVYIEQFNKQFSVPPAKDDSRFVPLEDTTFLDTLLTARVIRKTNSQGVFSFENFKFVIDAPECRNKQITIVMSEKIGIKAMCGKSFYDIRFCDFYDNRHLYTHMPEVTQILIDKYLRVNAKKDSKVS</sequence>
<accession>A0AAE3EGE9</accession>
<feature type="domain" description="Integrase catalytic" evidence="2">
    <location>
        <begin position="142"/>
        <end position="335"/>
    </location>
</feature>
<dbReference type="InterPro" id="IPR001584">
    <property type="entry name" value="Integrase_cat-core"/>
</dbReference>
<protein>
    <submittedName>
        <fullName evidence="3">ISNCY family transposase</fullName>
    </submittedName>
</protein>
<dbReference type="GO" id="GO:0015074">
    <property type="term" value="P:DNA integration"/>
    <property type="evidence" value="ECO:0007669"/>
    <property type="project" value="InterPro"/>
</dbReference>
<evidence type="ECO:0000259" key="2">
    <source>
        <dbReference type="PROSITE" id="PS50994"/>
    </source>
</evidence>
<dbReference type="InterPro" id="IPR012337">
    <property type="entry name" value="RNaseH-like_sf"/>
</dbReference>
<dbReference type="Proteomes" id="UP001198163">
    <property type="component" value="Unassembled WGS sequence"/>
</dbReference>
<gene>
    <name evidence="3" type="ORF">K7J14_00085</name>
    <name evidence="4" type="ORF">K7J14_15990</name>
</gene>
<dbReference type="PANTHER" id="PTHR35004:SF7">
    <property type="entry name" value="INTEGRASE PROTEIN"/>
    <property type="match status" value="1"/>
</dbReference>
<dbReference type="EMBL" id="JAINWA010000001">
    <property type="protein sequence ID" value="MCD1653108.1"/>
    <property type="molecule type" value="Genomic_DNA"/>
</dbReference>
<evidence type="ECO:0000313" key="5">
    <source>
        <dbReference type="Proteomes" id="UP001198163"/>
    </source>
</evidence>
<dbReference type="SUPFAM" id="SSF53098">
    <property type="entry name" value="Ribonuclease H-like"/>
    <property type="match status" value="1"/>
</dbReference>
<dbReference type="InterPro" id="IPR036397">
    <property type="entry name" value="RNaseH_sf"/>
</dbReference>
<name>A0AAE3EGE9_9SPIR</name>
<dbReference type="AlphaFoldDB" id="A0AAE3EGE9"/>
<feature type="region of interest" description="Disordered" evidence="1">
    <location>
        <begin position="127"/>
        <end position="148"/>
    </location>
</feature>
<dbReference type="GO" id="GO:0003676">
    <property type="term" value="F:nucleic acid binding"/>
    <property type="evidence" value="ECO:0007669"/>
    <property type="project" value="InterPro"/>
</dbReference>
<comment type="caution">
    <text evidence="3">The sequence shown here is derived from an EMBL/GenBank/DDBJ whole genome shotgun (WGS) entry which is preliminary data.</text>
</comment>
<keyword evidence="5" id="KW-1185">Reference proteome</keyword>
<dbReference type="Gene3D" id="3.30.420.10">
    <property type="entry name" value="Ribonuclease H-like superfamily/Ribonuclease H"/>
    <property type="match status" value="1"/>
</dbReference>
<feature type="compositionally biased region" description="Basic residues" evidence="1">
    <location>
        <begin position="129"/>
        <end position="145"/>
    </location>
</feature>